<evidence type="ECO:0000256" key="2">
    <source>
        <dbReference type="PROSITE-ProRule" id="PRU00339"/>
    </source>
</evidence>
<dbReference type="PANTHER" id="PTHR12788:SF10">
    <property type="entry name" value="PROTEIN-TYROSINE SULFOTRANSFERASE"/>
    <property type="match status" value="1"/>
</dbReference>
<organism evidence="3 4">
    <name type="scientific">Prochlorococcus marinus CUG1433</name>
    <dbReference type="NCBI Taxonomy" id="2774506"/>
    <lineage>
        <taxon>Bacteria</taxon>
        <taxon>Bacillati</taxon>
        <taxon>Cyanobacteriota</taxon>
        <taxon>Cyanophyceae</taxon>
        <taxon>Synechococcales</taxon>
        <taxon>Prochlorococcaceae</taxon>
        <taxon>Prochlorococcus</taxon>
    </lineage>
</organism>
<evidence type="ECO:0000313" key="3">
    <source>
        <dbReference type="EMBL" id="MBO6971295.1"/>
    </source>
</evidence>
<dbReference type="GO" id="GO:0008476">
    <property type="term" value="F:protein-tyrosine sulfotransferase activity"/>
    <property type="evidence" value="ECO:0007669"/>
    <property type="project" value="InterPro"/>
</dbReference>
<keyword evidence="1" id="KW-0808">Transferase</keyword>
<feature type="repeat" description="TPR" evidence="2">
    <location>
        <begin position="91"/>
        <end position="124"/>
    </location>
</feature>
<dbReference type="InterPro" id="IPR027417">
    <property type="entry name" value="P-loop_NTPase"/>
</dbReference>
<gene>
    <name evidence="3" type="ORF">JJ842_05140</name>
</gene>
<dbReference type="InterPro" id="IPR019734">
    <property type="entry name" value="TPR_rpt"/>
</dbReference>
<dbReference type="SUPFAM" id="SSF52540">
    <property type="entry name" value="P-loop containing nucleoside triphosphate hydrolases"/>
    <property type="match status" value="1"/>
</dbReference>
<dbReference type="Gene3D" id="3.40.50.300">
    <property type="entry name" value="P-loop containing nucleotide triphosphate hydrolases"/>
    <property type="match status" value="1"/>
</dbReference>
<comment type="caution">
    <text evidence="3">The sequence shown here is derived from an EMBL/GenBank/DDBJ whole genome shotgun (WGS) entry which is preliminary data.</text>
</comment>
<dbReference type="Pfam" id="PF13469">
    <property type="entry name" value="Sulfotransfer_3"/>
    <property type="match status" value="1"/>
</dbReference>
<protein>
    <submittedName>
        <fullName evidence="3">Sulfotransferase</fullName>
    </submittedName>
</protein>
<dbReference type="SMART" id="SM00028">
    <property type="entry name" value="TPR"/>
    <property type="match status" value="3"/>
</dbReference>
<dbReference type="Gene3D" id="1.25.40.10">
    <property type="entry name" value="Tetratricopeptide repeat domain"/>
    <property type="match status" value="1"/>
</dbReference>
<dbReference type="Proteomes" id="UP000668060">
    <property type="component" value="Unassembled WGS sequence"/>
</dbReference>
<feature type="repeat" description="TPR" evidence="2">
    <location>
        <begin position="57"/>
        <end position="90"/>
    </location>
</feature>
<proteinExistence type="predicted"/>
<dbReference type="EMBL" id="JAEPLN010000001">
    <property type="protein sequence ID" value="MBO6971295.1"/>
    <property type="molecule type" value="Genomic_DNA"/>
</dbReference>
<reference evidence="3" key="1">
    <citation type="journal article" date="2021" name="Front. Mar. Sci.">
        <title>Genomes of Diverse Isolates of Prochlorococcus High-Light-Adapted Clade II in the Western Pacific Ocean.</title>
        <authorList>
            <person name="Yan W."/>
            <person name="Feng X."/>
            <person name="Zhang W."/>
            <person name="Nawaz M.Z."/>
            <person name="Luo T."/>
            <person name="Zhang R."/>
            <person name="Jiao N."/>
        </authorList>
    </citation>
    <scope>NUCLEOTIDE SEQUENCE</scope>
    <source>
        <strain evidence="3">CUG1433</strain>
    </source>
</reference>
<evidence type="ECO:0000313" key="4">
    <source>
        <dbReference type="Proteomes" id="UP000668060"/>
    </source>
</evidence>
<name>A0A9D9G0L5_PROMR</name>
<evidence type="ECO:0000256" key="1">
    <source>
        <dbReference type="ARBA" id="ARBA00022679"/>
    </source>
</evidence>
<dbReference type="InterPro" id="IPR011990">
    <property type="entry name" value="TPR-like_helical_dom_sf"/>
</dbReference>
<dbReference type="PANTHER" id="PTHR12788">
    <property type="entry name" value="PROTEIN-TYROSINE SULFOTRANSFERASE 2"/>
    <property type="match status" value="1"/>
</dbReference>
<accession>A0A9D9G0L5</accession>
<dbReference type="Pfam" id="PF00515">
    <property type="entry name" value="TPR_1"/>
    <property type="match status" value="1"/>
</dbReference>
<sequence>MKEFDEKKNSKNIGKKLESNLSKNEIISKAFEYHLQGNIAEASKYYQFFINKGFKDHRIFLNSGEILKNLGRLEEAEVWIRRAISLKPDYTIAHNNLGNILRAKNKLKEAESCYCKAITLNPDFTKAYYNLSTLTSTDEKKIWQKKLFSESFLKNKSKNDQFNIFFARANILHKKKNFKESAKCLKLANQLKILIYPSNSDSLIKKSKLLLIESNRADLNLNKEKNNLQTIFIVGMPRSGTTLAESIISMNSKVLDLGETNAFERSFKEWKEKKGKFDLYDLYMQRINKKIKSYITTNKWLYNYQYAGIIAKQIPNSKIIYCYRNPLDNILSIYRTNFEKDNEYSSSLIDCANIYLDHRQIMNEYTKRFPENIYDLNYDLLVKNPDKEIKSLINWLGWKWNKAYLKPHLSTRSVFTASDVQIRSKINSKSIGGWKNYKEMLKPAIKIITKDDEYKNL</sequence>
<dbReference type="PROSITE" id="PS50005">
    <property type="entry name" value="TPR"/>
    <property type="match status" value="2"/>
</dbReference>
<dbReference type="Pfam" id="PF13181">
    <property type="entry name" value="TPR_8"/>
    <property type="match status" value="1"/>
</dbReference>
<dbReference type="AlphaFoldDB" id="A0A9D9G0L5"/>
<keyword evidence="2" id="KW-0802">TPR repeat</keyword>
<dbReference type="SUPFAM" id="SSF48452">
    <property type="entry name" value="TPR-like"/>
    <property type="match status" value="1"/>
</dbReference>
<dbReference type="InterPro" id="IPR026634">
    <property type="entry name" value="TPST-like"/>
</dbReference>